<organism evidence="1 2">
    <name type="scientific">Streptomyces lavendofoliae</name>
    <dbReference type="NCBI Taxonomy" id="67314"/>
    <lineage>
        <taxon>Bacteria</taxon>
        <taxon>Bacillati</taxon>
        <taxon>Actinomycetota</taxon>
        <taxon>Actinomycetes</taxon>
        <taxon>Kitasatosporales</taxon>
        <taxon>Streptomycetaceae</taxon>
        <taxon>Streptomyces</taxon>
    </lineage>
</organism>
<reference evidence="1" key="1">
    <citation type="journal article" date="2014" name="Int. J. Syst. Evol. Microbiol.">
        <title>Complete genome sequence of Corynebacterium casei LMG S-19264T (=DSM 44701T), isolated from a smear-ripened cheese.</title>
        <authorList>
            <consortium name="US DOE Joint Genome Institute (JGI-PGF)"/>
            <person name="Walter F."/>
            <person name="Albersmeier A."/>
            <person name="Kalinowski J."/>
            <person name="Ruckert C."/>
        </authorList>
    </citation>
    <scope>NUCLEOTIDE SEQUENCE</scope>
    <source>
        <strain evidence="1">JCM 4391</strain>
    </source>
</reference>
<dbReference type="Proteomes" id="UP000636661">
    <property type="component" value="Unassembled WGS sequence"/>
</dbReference>
<dbReference type="AlphaFoldDB" id="A0A918I2W1"/>
<protein>
    <submittedName>
        <fullName evidence="1">Uncharacterized protein</fullName>
    </submittedName>
</protein>
<comment type="caution">
    <text evidence="1">The sequence shown here is derived from an EMBL/GenBank/DDBJ whole genome shotgun (WGS) entry which is preliminary data.</text>
</comment>
<gene>
    <name evidence="1" type="ORF">GCM10010274_49480</name>
</gene>
<name>A0A918I2W1_9ACTN</name>
<dbReference type="EMBL" id="BMTP01000014">
    <property type="protein sequence ID" value="GGU54682.1"/>
    <property type="molecule type" value="Genomic_DNA"/>
</dbReference>
<reference evidence="1" key="2">
    <citation type="submission" date="2020-09" db="EMBL/GenBank/DDBJ databases">
        <authorList>
            <person name="Sun Q."/>
            <person name="Ohkuma M."/>
        </authorList>
    </citation>
    <scope>NUCLEOTIDE SEQUENCE</scope>
    <source>
        <strain evidence="1">JCM 4391</strain>
    </source>
</reference>
<evidence type="ECO:0000313" key="1">
    <source>
        <dbReference type="EMBL" id="GGU54682.1"/>
    </source>
</evidence>
<accession>A0A918I2W1</accession>
<proteinExistence type="predicted"/>
<sequence>MTDAEYEAWYRTGKLRCDDCGTLVRCSNLTSLPPHRCTERQRARRERAASE</sequence>
<dbReference type="RefSeq" id="WP_189553320.1">
    <property type="nucleotide sequence ID" value="NZ_BMTP01000014.1"/>
</dbReference>
<keyword evidence="2" id="KW-1185">Reference proteome</keyword>
<evidence type="ECO:0000313" key="2">
    <source>
        <dbReference type="Proteomes" id="UP000636661"/>
    </source>
</evidence>